<evidence type="ECO:0000256" key="5">
    <source>
        <dbReference type="SAM" id="SignalP"/>
    </source>
</evidence>
<dbReference type="InterPro" id="IPR036573">
    <property type="entry name" value="CBM_sf_5/12"/>
</dbReference>
<evidence type="ECO:0000313" key="7">
    <source>
        <dbReference type="EMBL" id="TJZ73485.1"/>
    </source>
</evidence>
<dbReference type="GO" id="GO:0004568">
    <property type="term" value="F:chitinase activity"/>
    <property type="evidence" value="ECO:0007669"/>
    <property type="project" value="InterPro"/>
</dbReference>
<dbReference type="Gene3D" id="1.10.530.10">
    <property type="match status" value="1"/>
</dbReference>
<reference evidence="7 8" key="1">
    <citation type="submission" date="2019-04" db="EMBL/GenBank/DDBJ databases">
        <title>Chitiniphilus eburnea sp. nov., a novel chitinolytic bacterium isolated from aquaculture sludge.</title>
        <authorList>
            <person name="Sheng M."/>
        </authorList>
    </citation>
    <scope>NUCLEOTIDE SEQUENCE [LARGE SCALE GENOMIC DNA]</scope>
    <source>
        <strain evidence="7 8">HX-2-15</strain>
    </source>
</reference>
<dbReference type="FunFam" id="3.30.20.10:FF:000001">
    <property type="entry name" value="Endochitinase (Chitinase)"/>
    <property type="match status" value="1"/>
</dbReference>
<dbReference type="Pfam" id="PF02839">
    <property type="entry name" value="CBM_5_12"/>
    <property type="match status" value="2"/>
</dbReference>
<proteinExistence type="predicted"/>
<keyword evidence="2" id="KW-0611">Plant defense</keyword>
<dbReference type="CDD" id="cd12215">
    <property type="entry name" value="ChiC_BD"/>
    <property type="match status" value="1"/>
</dbReference>
<dbReference type="PANTHER" id="PTHR22595:SF79">
    <property type="entry name" value="CHITINASE 12"/>
    <property type="match status" value="1"/>
</dbReference>
<feature type="region of interest" description="Disordered" evidence="4">
    <location>
        <begin position="160"/>
        <end position="186"/>
    </location>
</feature>
<protein>
    <submittedName>
        <fullName evidence="7">Chitinase</fullName>
    </submittedName>
</protein>
<dbReference type="PANTHER" id="PTHR22595">
    <property type="entry name" value="CHITINASE-RELATED"/>
    <property type="match status" value="1"/>
</dbReference>
<dbReference type="SUPFAM" id="SSF51055">
    <property type="entry name" value="Carbohydrate binding domain"/>
    <property type="match status" value="2"/>
</dbReference>
<evidence type="ECO:0000256" key="2">
    <source>
        <dbReference type="ARBA" id="ARBA00022821"/>
    </source>
</evidence>
<feature type="region of interest" description="Disordered" evidence="4">
    <location>
        <begin position="77"/>
        <end position="111"/>
    </location>
</feature>
<dbReference type="InterPro" id="IPR003610">
    <property type="entry name" value="CBM5/12"/>
</dbReference>
<dbReference type="RefSeq" id="WP_136773275.1">
    <property type="nucleotide sequence ID" value="NZ_CP156074.1"/>
</dbReference>
<dbReference type="Gene3D" id="2.10.10.20">
    <property type="entry name" value="Carbohydrate-binding module superfamily 5/12"/>
    <property type="match status" value="2"/>
</dbReference>
<dbReference type="InterPro" id="IPR000726">
    <property type="entry name" value="Glyco_hydro_19_cat"/>
</dbReference>
<name>A0A4U0PY30_9NEIS</name>
<feature type="domain" description="Chitin-binding type-3" evidence="6">
    <location>
        <begin position="32"/>
        <end position="80"/>
    </location>
</feature>
<sequence>MDAITQRRAWVPATLLAALIGGTLLPAIALAAQQWAEGNTYTVGTVVTYNGRDYRALVTHSAYVGTNWNPAATPTLWQDIGTGTGNPTPTPSPGTSPTPTPVSPSPGGTCGYPGWNAGTAYTGGQRVSYNGTAYEAKWWTQGENPSQSGQWGVWKAVTCTGTPPSPTPTPGPTPTPTPSPGGFALSESEFNRMFPSRNSFYSYSGLVQALSAYPQFAKTGSDTTKKQEIAAFLANINHETGGLVYIVEQNQANWPLYCDPGSVYACAPGKQYYGRGPIQLSWNFNYGAAGAALGLPLLADPDLVARDSAVAWKTAIWYWMTQTGPGTMTPHNAIVNGAGFGETIRSINGSLECNGRNPAQVQSRVNAYLSFTQILGVTSGNNLSC</sequence>
<dbReference type="GO" id="GO:0005975">
    <property type="term" value="P:carbohydrate metabolic process"/>
    <property type="evidence" value="ECO:0007669"/>
    <property type="project" value="InterPro"/>
</dbReference>
<feature type="domain" description="Chitin-binding type-3" evidence="6">
    <location>
        <begin position="112"/>
        <end position="157"/>
    </location>
</feature>
<evidence type="ECO:0000256" key="4">
    <source>
        <dbReference type="SAM" id="MobiDB-lite"/>
    </source>
</evidence>
<dbReference type="Pfam" id="PF00182">
    <property type="entry name" value="Glyco_hydro_19"/>
    <property type="match status" value="1"/>
</dbReference>
<dbReference type="Gene3D" id="3.30.20.10">
    <property type="entry name" value="Endochitinase, domain 2"/>
    <property type="match status" value="1"/>
</dbReference>
<keyword evidence="1" id="KW-0378">Hydrolase</keyword>
<accession>A0A4U0PY30</accession>
<dbReference type="Proteomes" id="UP000310016">
    <property type="component" value="Unassembled WGS sequence"/>
</dbReference>
<dbReference type="GO" id="GO:0005576">
    <property type="term" value="C:extracellular region"/>
    <property type="evidence" value="ECO:0007669"/>
    <property type="project" value="InterPro"/>
</dbReference>
<dbReference type="OrthoDB" id="6018988at2"/>
<organism evidence="7 8">
    <name type="scientific">Chitiniphilus eburneus</name>
    <dbReference type="NCBI Taxonomy" id="2571148"/>
    <lineage>
        <taxon>Bacteria</taxon>
        <taxon>Pseudomonadati</taxon>
        <taxon>Pseudomonadota</taxon>
        <taxon>Betaproteobacteria</taxon>
        <taxon>Neisseriales</taxon>
        <taxon>Chitinibacteraceae</taxon>
        <taxon>Chitiniphilus</taxon>
    </lineage>
</organism>
<dbReference type="GO" id="GO:0006032">
    <property type="term" value="P:chitin catabolic process"/>
    <property type="evidence" value="ECO:0007669"/>
    <property type="project" value="InterPro"/>
</dbReference>
<dbReference type="AlphaFoldDB" id="A0A4U0PY30"/>
<evidence type="ECO:0000256" key="3">
    <source>
        <dbReference type="ARBA" id="ARBA00023157"/>
    </source>
</evidence>
<feature type="chain" id="PRO_5020236884" evidence="5">
    <location>
        <begin position="32"/>
        <end position="385"/>
    </location>
</feature>
<comment type="caution">
    <text evidence="7">The sequence shown here is derived from an EMBL/GenBank/DDBJ whole genome shotgun (WGS) entry which is preliminary data.</text>
</comment>
<evidence type="ECO:0000259" key="6">
    <source>
        <dbReference type="SMART" id="SM00495"/>
    </source>
</evidence>
<dbReference type="GO" id="GO:0016998">
    <property type="term" value="P:cell wall macromolecule catabolic process"/>
    <property type="evidence" value="ECO:0007669"/>
    <property type="project" value="InterPro"/>
</dbReference>
<evidence type="ECO:0000313" key="8">
    <source>
        <dbReference type="Proteomes" id="UP000310016"/>
    </source>
</evidence>
<dbReference type="CDD" id="cd00325">
    <property type="entry name" value="chitinase_GH19"/>
    <property type="match status" value="1"/>
</dbReference>
<evidence type="ECO:0000256" key="1">
    <source>
        <dbReference type="ARBA" id="ARBA00022801"/>
    </source>
</evidence>
<dbReference type="GO" id="GO:0006952">
    <property type="term" value="P:defense response"/>
    <property type="evidence" value="ECO:0007669"/>
    <property type="project" value="UniProtKB-KW"/>
</dbReference>
<feature type="signal peptide" evidence="5">
    <location>
        <begin position="1"/>
        <end position="31"/>
    </location>
</feature>
<feature type="compositionally biased region" description="Pro residues" evidence="4">
    <location>
        <begin position="163"/>
        <end position="179"/>
    </location>
</feature>
<dbReference type="CDD" id="cd12214">
    <property type="entry name" value="ChiA1_BD"/>
    <property type="match status" value="1"/>
</dbReference>
<gene>
    <name evidence="7" type="ORF">FAZ21_09830</name>
</gene>
<keyword evidence="5" id="KW-0732">Signal</keyword>
<keyword evidence="3" id="KW-1015">Disulfide bond</keyword>
<dbReference type="EMBL" id="SUMF01000009">
    <property type="protein sequence ID" value="TJZ73485.1"/>
    <property type="molecule type" value="Genomic_DNA"/>
</dbReference>
<dbReference type="GO" id="GO:0030246">
    <property type="term" value="F:carbohydrate binding"/>
    <property type="evidence" value="ECO:0007669"/>
    <property type="project" value="InterPro"/>
</dbReference>
<dbReference type="InterPro" id="IPR023346">
    <property type="entry name" value="Lysozyme-like_dom_sf"/>
</dbReference>
<dbReference type="SUPFAM" id="SSF53955">
    <property type="entry name" value="Lysozyme-like"/>
    <property type="match status" value="1"/>
</dbReference>
<keyword evidence="8" id="KW-1185">Reference proteome</keyword>
<dbReference type="SMART" id="SM00495">
    <property type="entry name" value="ChtBD3"/>
    <property type="match status" value="2"/>
</dbReference>
<feature type="compositionally biased region" description="Pro residues" evidence="4">
    <location>
        <begin position="88"/>
        <end position="104"/>
    </location>
</feature>